<accession>A0ACC2AQK8</accession>
<reference evidence="2" key="1">
    <citation type="journal article" date="2024" name="Proc. Natl. Acad. Sci. U.S.A.">
        <title>Extraordinary preservation of gene collinearity over three hundred million years revealed in homosporous lycophytes.</title>
        <authorList>
            <person name="Li C."/>
            <person name="Wickell D."/>
            <person name="Kuo L.Y."/>
            <person name="Chen X."/>
            <person name="Nie B."/>
            <person name="Liao X."/>
            <person name="Peng D."/>
            <person name="Ji J."/>
            <person name="Jenkins J."/>
            <person name="Williams M."/>
            <person name="Shu S."/>
            <person name="Plott C."/>
            <person name="Barry K."/>
            <person name="Rajasekar S."/>
            <person name="Grimwood J."/>
            <person name="Han X."/>
            <person name="Sun S."/>
            <person name="Hou Z."/>
            <person name="He W."/>
            <person name="Dai G."/>
            <person name="Sun C."/>
            <person name="Schmutz J."/>
            <person name="Leebens-Mack J.H."/>
            <person name="Li F.W."/>
            <person name="Wang L."/>
        </authorList>
    </citation>
    <scope>NUCLEOTIDE SEQUENCE [LARGE SCALE GENOMIC DNA]</scope>
    <source>
        <strain evidence="2">cv. PW_Plant_1</strain>
    </source>
</reference>
<evidence type="ECO:0000313" key="1">
    <source>
        <dbReference type="EMBL" id="KAJ7519813.1"/>
    </source>
</evidence>
<protein>
    <submittedName>
        <fullName evidence="1">Uncharacterized protein</fullName>
    </submittedName>
</protein>
<dbReference type="EMBL" id="CM055111">
    <property type="protein sequence ID" value="KAJ7519813.1"/>
    <property type="molecule type" value="Genomic_DNA"/>
</dbReference>
<keyword evidence="2" id="KW-1185">Reference proteome</keyword>
<proteinExistence type="predicted"/>
<dbReference type="Proteomes" id="UP001162992">
    <property type="component" value="Chromosome 20"/>
</dbReference>
<name>A0ACC2AQK8_DIPCM</name>
<sequence length="475" mass="53320">MPGLLTYRRGSSTLEQCKANAANTQMNFQPKLLRKDAEGGTVPEYICFHNTSVSKFSRNQNQIKEITSNRSTGIASKRMADRMGSKVLYANGGHDVGNHDSHLDVNTACLAEMVHGFLEDYSEVGKCGRARCNCEIDNINGACVAGDDDEDSTWENLTRNVKDLSAHTTDLEKEVFSDVTKIISTWRNEAGPFGEADRDEFTKERQKHFLVTNLLAAGYNAALCKSTWNRAQGLPGGKYVYVDIVLEGENKEEERRSIIDLEFRSEFDIARPTKQYRSILQDLPVIFVGGPERLQRIVNVMCDCVKISVSKSGMSLPPWRKPVYMRAKWFSPYKRTTPVRCYHERNNVGRILNNIDPSPILFLQQSEQKPESTKQSESEMQAIGSFIFEGDVVGAAKRERSKELEKGHDRITVVSTNWQLPAAGSRSSRKMPKAGLASLLMEAGWITWDKRNPISMNTKLLGAADCIMFPEQITA</sequence>
<evidence type="ECO:0000313" key="2">
    <source>
        <dbReference type="Proteomes" id="UP001162992"/>
    </source>
</evidence>
<gene>
    <name evidence="1" type="ORF">O6H91_20G056800</name>
</gene>
<organism evidence="1 2">
    <name type="scientific">Diphasiastrum complanatum</name>
    <name type="common">Issler's clubmoss</name>
    <name type="synonym">Lycopodium complanatum</name>
    <dbReference type="NCBI Taxonomy" id="34168"/>
    <lineage>
        <taxon>Eukaryota</taxon>
        <taxon>Viridiplantae</taxon>
        <taxon>Streptophyta</taxon>
        <taxon>Embryophyta</taxon>
        <taxon>Tracheophyta</taxon>
        <taxon>Lycopodiopsida</taxon>
        <taxon>Lycopodiales</taxon>
        <taxon>Lycopodiaceae</taxon>
        <taxon>Lycopodioideae</taxon>
        <taxon>Diphasiastrum</taxon>
    </lineage>
</organism>
<comment type="caution">
    <text evidence="1">The sequence shown here is derived from an EMBL/GenBank/DDBJ whole genome shotgun (WGS) entry which is preliminary data.</text>
</comment>